<proteinExistence type="predicted"/>
<evidence type="ECO:0000313" key="2">
    <source>
        <dbReference type="Proteomes" id="UP000028939"/>
    </source>
</evidence>
<name>A0A077HRL9_9CORY</name>
<keyword evidence="2" id="KW-1185">Reference proteome</keyword>
<sequence>MLRQAEHQFGAASAVHVDADGGAHVEDELRIQLLWARVLGGNLVVQFEVVKVLGVEQLQVAADPARGGVDDLLRHGGGYAVLCEELAEAAGRVGPGVGGAELQQAAGAEVAVQAAGQRRHRNADAVKVQALLAHALFGGLFKQVAGVGVAGAQ</sequence>
<dbReference type="EMBL" id="CP009215">
    <property type="protein sequence ID" value="AIL97317.1"/>
    <property type="molecule type" value="Genomic_DNA"/>
</dbReference>
<reference evidence="1 2" key="1">
    <citation type="submission" date="2014-08" db="EMBL/GenBank/DDBJ databases">
        <title>Complete genome sequence of Corynebacterium ureicelerivorans DSM 45051, a lipophilic and urea-splitting isolate from a blood culture of a septicaemia patient.</title>
        <authorList>
            <person name="Tippelt A."/>
            <person name="Albersmeier A."/>
            <person name="Brinkrolf K."/>
            <person name="Ruckert C."/>
            <person name="Tauch A."/>
        </authorList>
    </citation>
    <scope>NUCLEOTIDE SEQUENCE [LARGE SCALE GENOMIC DNA]</scope>
    <source>
        <strain evidence="1 2">IMMIB RIV-2301</strain>
    </source>
</reference>
<dbReference type="STRING" id="401472.CUREI_08455"/>
<dbReference type="Proteomes" id="UP000028939">
    <property type="component" value="Chromosome"/>
</dbReference>
<accession>A0A077HRL9</accession>
<organism evidence="1 2">
    <name type="scientific">Corynebacterium ureicelerivorans</name>
    <dbReference type="NCBI Taxonomy" id="401472"/>
    <lineage>
        <taxon>Bacteria</taxon>
        <taxon>Bacillati</taxon>
        <taxon>Actinomycetota</taxon>
        <taxon>Actinomycetes</taxon>
        <taxon>Mycobacteriales</taxon>
        <taxon>Corynebacteriaceae</taxon>
        <taxon>Corynebacterium</taxon>
    </lineage>
</organism>
<dbReference type="AlphaFoldDB" id="A0A077HRL9"/>
<dbReference type="RefSeq" id="WP_038612600.1">
    <property type="nucleotide sequence ID" value="NZ_CP009215.1"/>
</dbReference>
<dbReference type="HOGENOM" id="CLU_1710188_0_0_11"/>
<evidence type="ECO:0000313" key="1">
    <source>
        <dbReference type="EMBL" id="AIL97317.1"/>
    </source>
</evidence>
<protein>
    <submittedName>
        <fullName evidence="1">Uncharacterized protein</fullName>
    </submittedName>
</protein>
<gene>
    <name evidence="1" type="ORF">CUREI_08455</name>
</gene>
<dbReference type="KEGG" id="cuv:CUREI_08455"/>